<feature type="compositionally biased region" description="Polar residues" evidence="1">
    <location>
        <begin position="29"/>
        <end position="39"/>
    </location>
</feature>
<dbReference type="Pfam" id="PF02643">
    <property type="entry name" value="DUF192"/>
    <property type="match status" value="1"/>
</dbReference>
<accession>A0A9Q4C406</accession>
<evidence type="ECO:0000313" key="3">
    <source>
        <dbReference type="Proteomes" id="UP001149411"/>
    </source>
</evidence>
<keyword evidence="3" id="KW-1185">Reference proteome</keyword>
<dbReference type="InterPro" id="IPR038695">
    <property type="entry name" value="Saro_0823-like_sf"/>
</dbReference>
<dbReference type="EMBL" id="RKLV01000003">
    <property type="protein sequence ID" value="MCX2818575.1"/>
    <property type="molecule type" value="Genomic_DNA"/>
</dbReference>
<proteinExistence type="predicted"/>
<dbReference type="Proteomes" id="UP001149411">
    <property type="component" value="Unassembled WGS sequence"/>
</dbReference>
<dbReference type="RefSeq" id="WP_266086416.1">
    <property type="nucleotide sequence ID" value="NZ_RKLV01000003.1"/>
</dbReference>
<dbReference type="Gene3D" id="2.60.120.1140">
    <property type="entry name" value="Protein of unknown function DUF192"/>
    <property type="match status" value="1"/>
</dbReference>
<name>A0A9Q4C406_9EURY</name>
<dbReference type="InterPro" id="IPR003795">
    <property type="entry name" value="DUF192"/>
</dbReference>
<protein>
    <submittedName>
        <fullName evidence="2">DUF192 domain-containing protein</fullName>
    </submittedName>
</protein>
<sequence>MPETHGAVAVLVILLLITSGCIGAGGSPRNGTEPPNGSDTEGGEDVTVPEVDAPEPYTDATAGFVIDGEVRGAIGVEIAETRRERAVGLMERDSLPDGTGMLFVYGSAAPRSFWMKNTLVPLDIVFVGSDMRVLNIEHASPESGVPEDELNRYGSDGTAQYVVEAERGYANETGLSPGDELIVSR</sequence>
<dbReference type="AlphaFoldDB" id="A0A9Q4C406"/>
<organism evidence="2 3">
    <name type="scientific">Halorutilus salinus</name>
    <dbReference type="NCBI Taxonomy" id="2487751"/>
    <lineage>
        <taxon>Archaea</taxon>
        <taxon>Methanobacteriati</taxon>
        <taxon>Methanobacteriota</taxon>
        <taxon>Stenosarchaea group</taxon>
        <taxon>Halobacteria</taxon>
        <taxon>Halorutilales</taxon>
        <taxon>Halorutilaceae</taxon>
        <taxon>Halorutilus</taxon>
    </lineage>
</organism>
<evidence type="ECO:0000313" key="2">
    <source>
        <dbReference type="EMBL" id="MCX2818575.1"/>
    </source>
</evidence>
<evidence type="ECO:0000256" key="1">
    <source>
        <dbReference type="SAM" id="MobiDB-lite"/>
    </source>
</evidence>
<dbReference type="PANTHER" id="PTHR37953:SF1">
    <property type="entry name" value="UPF0127 PROTEIN MJ1496"/>
    <property type="match status" value="1"/>
</dbReference>
<feature type="region of interest" description="Disordered" evidence="1">
    <location>
        <begin position="24"/>
        <end position="45"/>
    </location>
</feature>
<comment type="caution">
    <text evidence="2">The sequence shown here is derived from an EMBL/GenBank/DDBJ whole genome shotgun (WGS) entry which is preliminary data.</text>
</comment>
<dbReference type="PANTHER" id="PTHR37953">
    <property type="entry name" value="UPF0127 PROTEIN MJ1496"/>
    <property type="match status" value="1"/>
</dbReference>
<reference evidence="2" key="1">
    <citation type="submission" date="2022-09" db="EMBL/GenBank/DDBJ databases">
        <title>Haloadaptaus new haloarchaeum isolated from saline soil.</title>
        <authorList>
            <person name="Duran-Viseras A."/>
            <person name="Sanchez-Porro C."/>
            <person name="Ventosa A."/>
        </authorList>
    </citation>
    <scope>NUCLEOTIDE SEQUENCE</scope>
    <source>
        <strain evidence="2">F3-133</strain>
    </source>
</reference>
<gene>
    <name evidence="2" type="ORF">EGH25_04310</name>
</gene>